<sequence length="84" mass="9223">ARRLQFCAVAYRNATGRAQRALHQKLRFRPFAAGWQAPAARPRAHTSGRGESYCSGEGGRYWAGYGRRVSAQPRIASFSGVEPG</sequence>
<evidence type="ECO:0000313" key="1">
    <source>
        <dbReference type="EMBL" id="GFD51699.1"/>
    </source>
</evidence>
<protein>
    <submittedName>
        <fullName evidence="1">Uncharacterized protein</fullName>
    </submittedName>
</protein>
<gene>
    <name evidence="1" type="ORF">Tci_923668</name>
</gene>
<dbReference type="AlphaFoldDB" id="A0A699WX33"/>
<reference evidence="1" key="1">
    <citation type="journal article" date="2019" name="Sci. Rep.">
        <title>Draft genome of Tanacetum cinerariifolium, the natural source of mosquito coil.</title>
        <authorList>
            <person name="Yamashiro T."/>
            <person name="Shiraishi A."/>
            <person name="Satake H."/>
            <person name="Nakayama K."/>
        </authorList>
    </citation>
    <scope>NUCLEOTIDE SEQUENCE</scope>
</reference>
<organism evidence="1">
    <name type="scientific">Tanacetum cinerariifolium</name>
    <name type="common">Dalmatian daisy</name>
    <name type="synonym">Chrysanthemum cinerariifolium</name>
    <dbReference type="NCBI Taxonomy" id="118510"/>
    <lineage>
        <taxon>Eukaryota</taxon>
        <taxon>Viridiplantae</taxon>
        <taxon>Streptophyta</taxon>
        <taxon>Embryophyta</taxon>
        <taxon>Tracheophyta</taxon>
        <taxon>Spermatophyta</taxon>
        <taxon>Magnoliopsida</taxon>
        <taxon>eudicotyledons</taxon>
        <taxon>Gunneridae</taxon>
        <taxon>Pentapetalae</taxon>
        <taxon>asterids</taxon>
        <taxon>campanulids</taxon>
        <taxon>Asterales</taxon>
        <taxon>Asteraceae</taxon>
        <taxon>Asteroideae</taxon>
        <taxon>Anthemideae</taxon>
        <taxon>Anthemidinae</taxon>
        <taxon>Tanacetum</taxon>
    </lineage>
</organism>
<name>A0A699WX33_TANCI</name>
<dbReference type="EMBL" id="BKCJ011773211">
    <property type="protein sequence ID" value="GFD51699.1"/>
    <property type="molecule type" value="Genomic_DNA"/>
</dbReference>
<accession>A0A699WX33</accession>
<proteinExistence type="predicted"/>
<comment type="caution">
    <text evidence="1">The sequence shown here is derived from an EMBL/GenBank/DDBJ whole genome shotgun (WGS) entry which is preliminary data.</text>
</comment>
<feature type="non-terminal residue" evidence="1">
    <location>
        <position position="1"/>
    </location>
</feature>